<evidence type="ECO:0000256" key="11">
    <source>
        <dbReference type="ARBA" id="ARBA00078502"/>
    </source>
</evidence>
<dbReference type="EC" id="2.7.4.3" evidence="4"/>
<proteinExistence type="inferred from homology"/>
<dbReference type="GO" id="GO:0004017">
    <property type="term" value="F:AMP kinase activity"/>
    <property type="evidence" value="ECO:0007669"/>
    <property type="project" value="UniProtKB-EC"/>
</dbReference>
<evidence type="ECO:0000256" key="4">
    <source>
        <dbReference type="ARBA" id="ARBA00012955"/>
    </source>
</evidence>
<sequence>MSTEDAKTYLSKREIPRLFESLMTGLMYHRPTDHIAYLIDCLAKVSDKGQENLAWNSFVEAKRAKTPLPPITPDNGKRPKSRSKTPAKIDSEKSSTPVDRQRSITPIDRKGSVTPVERQRSLTPIDRKGSVTPSDSKRKQESPVPLEEKRGTPLPPIADPADSTKINDKVTSDTKAKTVKKADIPDVPIVFIMGGPGSGKLTQVTSLLKLAEGWVHLSMGDILRNEIAQKGKAEDKWSMIGDLVSKGEMAPEEVTGELLLDSFKQHKNAKGFILEGYPRDMEQVEEYMKVIGKVTAVFYLDCEEYYCTQRLLNRGKKTDRIDDNLGAISKRITFFKDNTLPVVKYYDDMGRVFVVNGDRDTKEIAFEMGNLFKFLKKNNFELKNAKPLTAPPPQKKRERRPSTPKQKDSKDNKDSTVKPEDVIVPLATRPPTIDVPDTGRKDGLPTCPIILIVGGPGSGKGTQCKKVCERYKEVIHLSMGDILRNQIATQGSADEKWGMIGTLVQKGEMAPQEVTAELLIEQIKKNKDAAAFIVEGYPRDKLQLEEFNKHIGGLNFAILLDCEEYYMQKRLLDRGNASGRIDDNLNAIQSRLTFFKNNTLPILKHLDDQGKLVAIDGDRDLDEIFFNISQVLDFAFFGRKPQPPGAEVAEEVIEKDIAPESSTTTGDKVANPSHTEKLDAAEEALKSTKVVFVLGGPGSGKGTQCKKIVEKFGYTHLSTGDLLREEVASGSAQGKKLTEIMEKGELVPLETVLMLLKDNMIARAPNSRGFLIDGYPREMEQGVRFEDEVTVRESEFLLYLNVSEDTMTSRLLGRAQTSGRVDDNEETIKQRLKTFSENKKAIMEYYSKENKMEMITAEKSVDEVFAEVVRAFEGRGITAASKQKEKSTGGLKDAKVLFVIGGPGSGKGTQCAKIVEKYGFCHLSSGDLLRAEVQSESDRGKRLNEIMEKGELVPLDEVLALLRDAMEKKVSEGVKCFLIDGYPRELEQGERFEKEVAGCTGVLYFEVSDDTMTQRLLERGKTSGRVDDNEETIKKRLETFHNQTKPLIDHYKDKSNIIKAEGTVDEIFTEVQKYMDSKKW</sequence>
<evidence type="ECO:0000256" key="6">
    <source>
        <dbReference type="ARBA" id="ARBA00022679"/>
    </source>
</evidence>
<dbReference type="FunFam" id="3.40.50.300:FF:000315">
    <property type="entry name" value="Adenylate kinase 1"/>
    <property type="match status" value="2"/>
</dbReference>
<dbReference type="GO" id="GO:0005737">
    <property type="term" value="C:cytoplasm"/>
    <property type="evidence" value="ECO:0007669"/>
    <property type="project" value="UniProtKB-SubCell"/>
</dbReference>
<keyword evidence="8 13" id="KW-0418">Kinase</keyword>
<keyword evidence="9" id="KW-0067">ATP-binding</keyword>
<dbReference type="EMBL" id="UYJE01000052">
    <property type="protein sequence ID" value="VDH89677.1"/>
    <property type="molecule type" value="Genomic_DNA"/>
</dbReference>
<comment type="subcellular location">
    <subcellularLocation>
        <location evidence="2">Cytoplasm</location>
    </subcellularLocation>
</comment>
<organism evidence="13 14">
    <name type="scientific">Mytilus galloprovincialis</name>
    <name type="common">Mediterranean mussel</name>
    <dbReference type="NCBI Taxonomy" id="29158"/>
    <lineage>
        <taxon>Eukaryota</taxon>
        <taxon>Metazoa</taxon>
        <taxon>Spiralia</taxon>
        <taxon>Lophotrochozoa</taxon>
        <taxon>Mollusca</taxon>
        <taxon>Bivalvia</taxon>
        <taxon>Autobranchia</taxon>
        <taxon>Pteriomorphia</taxon>
        <taxon>Mytilida</taxon>
        <taxon>Mytiloidea</taxon>
        <taxon>Mytilidae</taxon>
        <taxon>Mytilinae</taxon>
        <taxon>Mytilus</taxon>
    </lineage>
</organism>
<dbReference type="Pfam" id="PF00406">
    <property type="entry name" value="ADK"/>
    <property type="match status" value="4"/>
</dbReference>
<dbReference type="CDD" id="cd22978">
    <property type="entry name" value="DD_AK5"/>
    <property type="match status" value="1"/>
</dbReference>
<keyword evidence="6 13" id="KW-0808">Transferase</keyword>
<dbReference type="Proteomes" id="UP000596742">
    <property type="component" value="Unassembled WGS sequence"/>
</dbReference>
<protein>
    <recommendedName>
        <fullName evidence="4">adenylate kinase</fullName>
        <ecNumber evidence="4">2.7.4.3</ecNumber>
    </recommendedName>
    <alternativeName>
        <fullName evidence="10">ATP:AMP phosphotransferase</fullName>
    </alternativeName>
    <alternativeName>
        <fullName evidence="11">Adenylate monophosphate kinase</fullName>
    </alternativeName>
</protein>
<keyword evidence="5" id="KW-0963">Cytoplasm</keyword>
<comment type="function">
    <text evidence="1">Catalyzes the reversible transfer of the terminal phosphate group between ATP and AMP. Plays an important role in cellular energy homeostasis and in adenine nucleotide metabolism.</text>
</comment>
<comment type="caution">
    <text evidence="13">The sequence shown here is derived from an EMBL/GenBank/DDBJ whole genome shotgun (WGS) entry which is preliminary data.</text>
</comment>
<dbReference type="GO" id="GO:0005524">
    <property type="term" value="F:ATP binding"/>
    <property type="evidence" value="ECO:0007669"/>
    <property type="project" value="UniProtKB-KW"/>
</dbReference>
<evidence type="ECO:0000256" key="2">
    <source>
        <dbReference type="ARBA" id="ARBA00004496"/>
    </source>
</evidence>
<accession>A0A8B6BEU5</accession>
<dbReference type="InterPro" id="IPR000850">
    <property type="entry name" value="Adenylat/UMP-CMP_kin"/>
</dbReference>
<evidence type="ECO:0000256" key="5">
    <source>
        <dbReference type="ARBA" id="ARBA00022490"/>
    </source>
</evidence>
<keyword evidence="14" id="KW-1185">Reference proteome</keyword>
<dbReference type="CDD" id="cd01428">
    <property type="entry name" value="ADK"/>
    <property type="match status" value="4"/>
</dbReference>
<name>A0A8B6BEU5_MYTGA</name>
<evidence type="ECO:0000256" key="9">
    <source>
        <dbReference type="ARBA" id="ARBA00022840"/>
    </source>
</evidence>
<comment type="subunit">
    <text evidence="3">Monomer.</text>
</comment>
<gene>
    <name evidence="13" type="ORF">MGAL_10B065799</name>
</gene>
<evidence type="ECO:0000256" key="8">
    <source>
        <dbReference type="ARBA" id="ARBA00022777"/>
    </source>
</evidence>
<evidence type="ECO:0000256" key="1">
    <source>
        <dbReference type="ARBA" id="ARBA00003053"/>
    </source>
</evidence>
<dbReference type="InterPro" id="IPR027417">
    <property type="entry name" value="P-loop_NTPase"/>
</dbReference>
<feature type="compositionally biased region" description="Basic and acidic residues" evidence="12">
    <location>
        <begin position="87"/>
        <end position="151"/>
    </location>
</feature>
<dbReference type="SUPFAM" id="SSF52540">
    <property type="entry name" value="P-loop containing nucleoside triphosphate hydrolases"/>
    <property type="match status" value="4"/>
</dbReference>
<feature type="region of interest" description="Disordered" evidence="12">
    <location>
        <begin position="65"/>
        <end position="170"/>
    </location>
</feature>
<keyword evidence="7" id="KW-0547">Nucleotide-binding</keyword>
<dbReference type="PRINTS" id="PR00094">
    <property type="entry name" value="ADENYLTKNASE"/>
</dbReference>
<reference evidence="13" key="1">
    <citation type="submission" date="2018-11" db="EMBL/GenBank/DDBJ databases">
        <authorList>
            <person name="Alioto T."/>
            <person name="Alioto T."/>
        </authorList>
    </citation>
    <scope>NUCLEOTIDE SEQUENCE</scope>
</reference>
<evidence type="ECO:0000256" key="10">
    <source>
        <dbReference type="ARBA" id="ARBA00031517"/>
    </source>
</evidence>
<evidence type="ECO:0000256" key="3">
    <source>
        <dbReference type="ARBA" id="ARBA00011245"/>
    </source>
</evidence>
<feature type="region of interest" description="Disordered" evidence="12">
    <location>
        <begin position="384"/>
        <end position="440"/>
    </location>
</feature>
<dbReference type="HAMAP" id="MF_00235">
    <property type="entry name" value="Adenylate_kinase_Adk"/>
    <property type="match status" value="4"/>
</dbReference>
<dbReference type="OrthoDB" id="442176at2759"/>
<evidence type="ECO:0000256" key="7">
    <source>
        <dbReference type="ARBA" id="ARBA00022741"/>
    </source>
</evidence>
<evidence type="ECO:0000256" key="12">
    <source>
        <dbReference type="SAM" id="MobiDB-lite"/>
    </source>
</evidence>
<evidence type="ECO:0000313" key="14">
    <source>
        <dbReference type="Proteomes" id="UP000596742"/>
    </source>
</evidence>
<dbReference type="PANTHER" id="PTHR23359">
    <property type="entry name" value="NUCLEOTIDE KINASE"/>
    <property type="match status" value="1"/>
</dbReference>
<evidence type="ECO:0000313" key="13">
    <source>
        <dbReference type="EMBL" id="VDH89677.1"/>
    </source>
</evidence>
<feature type="compositionally biased region" description="Basic and acidic residues" evidence="12">
    <location>
        <begin position="405"/>
        <end position="421"/>
    </location>
</feature>
<dbReference type="PROSITE" id="PS00113">
    <property type="entry name" value="ADENYLATE_KINASE"/>
    <property type="match status" value="2"/>
</dbReference>
<dbReference type="Gene3D" id="3.40.50.300">
    <property type="entry name" value="P-loop containing nucleotide triphosphate hydrolases"/>
    <property type="match status" value="4"/>
</dbReference>
<dbReference type="AlphaFoldDB" id="A0A8B6BEU5"/>
<dbReference type="InterPro" id="IPR033690">
    <property type="entry name" value="Adenylat_kinase_CS"/>
</dbReference>